<gene>
    <name evidence="1" type="ORF">GWK10_10485</name>
</gene>
<protein>
    <submittedName>
        <fullName evidence="1">Uncharacterized protein</fullName>
    </submittedName>
</protein>
<organism evidence="1 2">
    <name type="scientific">Spongiivirga citrea</name>
    <dbReference type="NCBI Taxonomy" id="1481457"/>
    <lineage>
        <taxon>Bacteria</taxon>
        <taxon>Pseudomonadati</taxon>
        <taxon>Bacteroidota</taxon>
        <taxon>Flavobacteriia</taxon>
        <taxon>Flavobacteriales</taxon>
        <taxon>Flavobacteriaceae</taxon>
        <taxon>Spongiivirga</taxon>
    </lineage>
</organism>
<comment type="caution">
    <text evidence="1">The sequence shown here is derived from an EMBL/GenBank/DDBJ whole genome shotgun (WGS) entry which is preliminary data.</text>
</comment>
<evidence type="ECO:0000313" key="2">
    <source>
        <dbReference type="Proteomes" id="UP000474296"/>
    </source>
</evidence>
<dbReference type="AlphaFoldDB" id="A0A6M0CV31"/>
<sequence>MKRIIQIALWLISIGLVYLIYDSINAPIRFGKVKKERYTEVIERLKDIRDAQIAHRTVTGKFANDFNGLIQFVDTAKFTLTETRDSSYMEYDENFRIDMLREVKVIDTLGFVAVKDSLFKNSDRYKQLEIVPSAKEGSKFTMKADQIDKNGFKIAVFEARVPKDFILHDQPDYLLQQEKEHISVEEVNGADIVVGSLGEVSTNGNWPTIYDTPQDN</sequence>
<proteinExistence type="predicted"/>
<keyword evidence="2" id="KW-1185">Reference proteome</keyword>
<dbReference type="RefSeq" id="WP_164032317.1">
    <property type="nucleotide sequence ID" value="NZ_JAABOQ010000004.1"/>
</dbReference>
<name>A0A6M0CV31_9FLAO</name>
<dbReference type="Proteomes" id="UP000474296">
    <property type="component" value="Unassembled WGS sequence"/>
</dbReference>
<evidence type="ECO:0000313" key="1">
    <source>
        <dbReference type="EMBL" id="NER17640.1"/>
    </source>
</evidence>
<reference evidence="1 2" key="1">
    <citation type="submission" date="2020-01" db="EMBL/GenBank/DDBJ databases">
        <title>Spongiivirga citrea KCTC 32990T.</title>
        <authorList>
            <person name="Wang G."/>
        </authorList>
    </citation>
    <scope>NUCLEOTIDE SEQUENCE [LARGE SCALE GENOMIC DNA]</scope>
    <source>
        <strain evidence="1 2">KCTC 32990</strain>
    </source>
</reference>
<dbReference type="EMBL" id="JAABOQ010000004">
    <property type="protein sequence ID" value="NER17640.1"/>
    <property type="molecule type" value="Genomic_DNA"/>
</dbReference>
<accession>A0A6M0CV31</accession>